<dbReference type="PROSITE" id="PS50968">
    <property type="entry name" value="BIOTINYL_LIPOYL"/>
    <property type="match status" value="1"/>
</dbReference>
<dbReference type="InterPro" id="IPR000089">
    <property type="entry name" value="Biotin_lipoyl"/>
</dbReference>
<evidence type="ECO:0000256" key="4">
    <source>
        <dbReference type="ARBA" id="ARBA00022840"/>
    </source>
</evidence>
<dbReference type="GO" id="GO:0005524">
    <property type="term" value="F:ATP binding"/>
    <property type="evidence" value="ECO:0007669"/>
    <property type="project" value="UniProtKB-UniRule"/>
</dbReference>
<feature type="domain" description="Lipoyl-binding" evidence="7">
    <location>
        <begin position="589"/>
        <end position="668"/>
    </location>
</feature>
<dbReference type="InterPro" id="IPR016185">
    <property type="entry name" value="PreATP-grasp_dom_sf"/>
</dbReference>
<dbReference type="Proteomes" id="UP000623250">
    <property type="component" value="Unassembled WGS sequence"/>
</dbReference>
<dbReference type="SMART" id="SM00878">
    <property type="entry name" value="Biotin_carb_C"/>
    <property type="match status" value="1"/>
</dbReference>
<keyword evidence="5" id="KW-0092">Biotin</keyword>
<dbReference type="InterPro" id="IPR013815">
    <property type="entry name" value="ATP_grasp_subdomain_1"/>
</dbReference>
<dbReference type="Pfam" id="PF00364">
    <property type="entry name" value="Biotin_lipoyl"/>
    <property type="match status" value="1"/>
</dbReference>
<dbReference type="SUPFAM" id="SSF51230">
    <property type="entry name" value="Single hybrid motif"/>
    <property type="match status" value="1"/>
</dbReference>
<dbReference type="AlphaFoldDB" id="A0A8I1KIB7"/>
<sequence length="675" mass="70815">MTLRPFTSLLIANRGEIACRIARTARGMGLRTVAVYSEADARARHVRAADEARLIGPAPARDSYLDIGRIIEAAKASGAEAVHPGYGFLSEKAAFAEACAEAGLIFVGPAASAIRAMGSKAAAKALMEAAGVPVVPGYGGAAQDADAFAREAKRLGFPVLLKAVAGGGGKGMRIVRAADGLEAALTAAKREAAAAFGDDTLMMERFVEGPRHIEVQIFADAHGNVVSLFERECTLQRRHQKVVEEAPSPSLDDARREALCDAARKAAAAIGYVGAGTVEFVADEANAWFIEMNTRLQVEYAVTESIIGLDLVEWQLRVAMGETLPLRQEEIARAGHAIEARIYAEDADAGFLPSTGTITHWRAPQAGQGLRIDTGFGAGDDVTPHYDPMLAKVIAQAPTRAAALARLRGALSGFEIAGVATNVAFLARLLGENAVAANAVDTGYIEREHAGLDASLTPGAVHLAAAVAAILAREADETRSDPADPWSPWVAGAAWAAWALFGSRSRVFEFRGKDSHAFTVRLEQGRDGMTLAVEGEAARFAFEREGGDPRRFAVTLGGARHSIGAVLIDGAVTVFDGPQPIRLALVDPFGAEAVTHHHGTGTLAPMPGTVLALLAEPGASLEAGAPILILEAMKMEHTVRAPSCGRVARYAVATGDFVSEGAALMEFEAEEARDG</sequence>
<dbReference type="InterPro" id="IPR011053">
    <property type="entry name" value="Single_hybrid_motif"/>
</dbReference>
<dbReference type="InterPro" id="IPR011761">
    <property type="entry name" value="ATP-grasp"/>
</dbReference>
<accession>A0A8I1KIB7</accession>
<dbReference type="PROSITE" id="PS50975">
    <property type="entry name" value="ATP_GRASP"/>
    <property type="match status" value="1"/>
</dbReference>
<evidence type="ECO:0000256" key="1">
    <source>
        <dbReference type="ARBA" id="ARBA00001953"/>
    </source>
</evidence>
<dbReference type="Pfam" id="PF00289">
    <property type="entry name" value="Biotin_carb_N"/>
    <property type="match status" value="1"/>
</dbReference>
<protein>
    <submittedName>
        <fullName evidence="10">ATP-grasp domain-containing protein</fullName>
    </submittedName>
</protein>
<keyword evidence="11" id="KW-1185">Reference proteome</keyword>
<evidence type="ECO:0000259" key="8">
    <source>
        <dbReference type="PROSITE" id="PS50975"/>
    </source>
</evidence>
<keyword evidence="3 6" id="KW-0547">Nucleotide-binding</keyword>
<dbReference type="PROSITE" id="PS00867">
    <property type="entry name" value="CPSASE_2"/>
    <property type="match status" value="1"/>
</dbReference>
<evidence type="ECO:0000313" key="10">
    <source>
        <dbReference type="EMBL" id="MBJ7542457.1"/>
    </source>
</evidence>
<dbReference type="GO" id="GO:0016874">
    <property type="term" value="F:ligase activity"/>
    <property type="evidence" value="ECO:0007669"/>
    <property type="project" value="UniProtKB-KW"/>
</dbReference>
<evidence type="ECO:0000256" key="2">
    <source>
        <dbReference type="ARBA" id="ARBA00022598"/>
    </source>
</evidence>
<comment type="cofactor">
    <cofactor evidence="1">
        <name>biotin</name>
        <dbReference type="ChEBI" id="CHEBI:57586"/>
    </cofactor>
</comment>
<evidence type="ECO:0000256" key="3">
    <source>
        <dbReference type="ARBA" id="ARBA00022741"/>
    </source>
</evidence>
<evidence type="ECO:0000256" key="6">
    <source>
        <dbReference type="PROSITE-ProRule" id="PRU00409"/>
    </source>
</evidence>
<dbReference type="SUPFAM" id="SSF52440">
    <property type="entry name" value="PreATP-grasp domain"/>
    <property type="match status" value="1"/>
</dbReference>
<dbReference type="Gene3D" id="3.30.700.40">
    <property type="match status" value="1"/>
</dbReference>
<evidence type="ECO:0000313" key="11">
    <source>
        <dbReference type="Proteomes" id="UP000623250"/>
    </source>
</evidence>
<name>A0A8I1KIB7_9HYPH</name>
<dbReference type="InterPro" id="IPR050856">
    <property type="entry name" value="Biotin_carboxylase_complex"/>
</dbReference>
<dbReference type="Pfam" id="PF02785">
    <property type="entry name" value="Biotin_carb_C"/>
    <property type="match status" value="1"/>
</dbReference>
<keyword evidence="2" id="KW-0436">Ligase</keyword>
<dbReference type="Gene3D" id="3.40.50.20">
    <property type="match status" value="1"/>
</dbReference>
<dbReference type="Gene3D" id="3.30.470.20">
    <property type="entry name" value="ATP-grasp fold, B domain"/>
    <property type="match status" value="1"/>
</dbReference>
<feature type="domain" description="ATP-grasp" evidence="8">
    <location>
        <begin position="124"/>
        <end position="320"/>
    </location>
</feature>
<dbReference type="InterPro" id="IPR005481">
    <property type="entry name" value="BC-like_N"/>
</dbReference>
<dbReference type="RefSeq" id="WP_037232602.1">
    <property type="nucleotide sequence ID" value="NZ_JAEMUK010000006.1"/>
</dbReference>
<gene>
    <name evidence="10" type="ORF">JDN41_02680</name>
</gene>
<dbReference type="Gene3D" id="2.40.50.100">
    <property type="match status" value="1"/>
</dbReference>
<proteinExistence type="predicted"/>
<dbReference type="PANTHER" id="PTHR18866">
    <property type="entry name" value="CARBOXYLASE:PYRUVATE/ACETYL-COA/PROPIONYL-COA CARBOXYLASE"/>
    <property type="match status" value="1"/>
</dbReference>
<dbReference type="EMBL" id="JAEMUK010000006">
    <property type="protein sequence ID" value="MBJ7542457.1"/>
    <property type="molecule type" value="Genomic_DNA"/>
</dbReference>
<dbReference type="Pfam" id="PF02786">
    <property type="entry name" value="CPSase_L_D2"/>
    <property type="match status" value="1"/>
</dbReference>
<dbReference type="PANTHER" id="PTHR18866:SF33">
    <property type="entry name" value="METHYLCROTONOYL-COA CARBOXYLASE SUBUNIT ALPHA, MITOCHONDRIAL-RELATED"/>
    <property type="match status" value="1"/>
</dbReference>
<organism evidence="10 11">
    <name type="scientific">Rhodomicrobium udaipurense</name>
    <dbReference type="NCBI Taxonomy" id="1202716"/>
    <lineage>
        <taxon>Bacteria</taxon>
        <taxon>Pseudomonadati</taxon>
        <taxon>Pseudomonadota</taxon>
        <taxon>Alphaproteobacteria</taxon>
        <taxon>Hyphomicrobiales</taxon>
        <taxon>Hyphomicrobiaceae</taxon>
        <taxon>Rhodomicrobium</taxon>
    </lineage>
</organism>
<dbReference type="FunFam" id="3.40.50.20:FF:000010">
    <property type="entry name" value="Propionyl-CoA carboxylase subunit alpha"/>
    <property type="match status" value="1"/>
</dbReference>
<dbReference type="SUPFAM" id="SSF51246">
    <property type="entry name" value="Rudiment single hybrid motif"/>
    <property type="match status" value="1"/>
</dbReference>
<comment type="caution">
    <text evidence="10">The sequence shown here is derived from an EMBL/GenBank/DDBJ whole genome shotgun (WGS) entry which is preliminary data.</text>
</comment>
<dbReference type="CDD" id="cd06850">
    <property type="entry name" value="biotinyl_domain"/>
    <property type="match status" value="1"/>
</dbReference>
<dbReference type="InterPro" id="IPR011054">
    <property type="entry name" value="Rudment_hybrid_motif"/>
</dbReference>
<dbReference type="SUPFAM" id="SSF56059">
    <property type="entry name" value="Glutathione synthetase ATP-binding domain-like"/>
    <property type="match status" value="1"/>
</dbReference>
<feature type="domain" description="Biotin carboxylation" evidence="9">
    <location>
        <begin position="5"/>
        <end position="450"/>
    </location>
</feature>
<evidence type="ECO:0000259" key="9">
    <source>
        <dbReference type="PROSITE" id="PS50979"/>
    </source>
</evidence>
<dbReference type="Gene3D" id="3.30.1490.20">
    <property type="entry name" value="ATP-grasp fold, A domain"/>
    <property type="match status" value="1"/>
</dbReference>
<dbReference type="InterPro" id="IPR005479">
    <property type="entry name" value="CPAse_ATP-bd"/>
</dbReference>
<reference evidence="10 11" key="1">
    <citation type="submission" date="2020-12" db="EMBL/GenBank/DDBJ databases">
        <title>Revised draft genomes of Rhodomicrobium vannielii ATCC 17100 and Rhodomicrobium udaipurense JA643.</title>
        <authorList>
            <person name="Conners E.M."/>
            <person name="Davenport E.J."/>
            <person name="Bose A."/>
        </authorList>
    </citation>
    <scope>NUCLEOTIDE SEQUENCE [LARGE SCALE GENOMIC DNA]</scope>
    <source>
        <strain evidence="10 11">JA643</strain>
    </source>
</reference>
<dbReference type="InterPro" id="IPR005482">
    <property type="entry name" value="Biotin_COase_C"/>
</dbReference>
<evidence type="ECO:0000256" key="5">
    <source>
        <dbReference type="ARBA" id="ARBA00023267"/>
    </source>
</evidence>
<dbReference type="GO" id="GO:0046872">
    <property type="term" value="F:metal ion binding"/>
    <property type="evidence" value="ECO:0007669"/>
    <property type="project" value="InterPro"/>
</dbReference>
<keyword evidence="4 6" id="KW-0067">ATP-binding</keyword>
<dbReference type="FunFam" id="3.30.1490.20:FF:000003">
    <property type="entry name" value="acetyl-CoA carboxylase isoform X1"/>
    <property type="match status" value="1"/>
</dbReference>
<dbReference type="InterPro" id="IPR011764">
    <property type="entry name" value="Biotin_carboxylation_dom"/>
</dbReference>
<dbReference type="FunFam" id="3.30.470.20:FF:000028">
    <property type="entry name" value="Methylcrotonoyl-CoA carboxylase subunit alpha, mitochondrial"/>
    <property type="match status" value="1"/>
</dbReference>
<evidence type="ECO:0000259" key="7">
    <source>
        <dbReference type="PROSITE" id="PS50968"/>
    </source>
</evidence>
<dbReference type="PROSITE" id="PS50979">
    <property type="entry name" value="BC"/>
    <property type="match status" value="1"/>
</dbReference>